<keyword evidence="7 8" id="KW-0233">DNA recombination</keyword>
<keyword evidence="12" id="KW-1185">Reference proteome</keyword>
<accession>A0A2R8BF30</accession>
<dbReference type="GO" id="GO:0006417">
    <property type="term" value="P:regulation of translation"/>
    <property type="evidence" value="ECO:0007669"/>
    <property type="project" value="UniProtKB-UniRule"/>
</dbReference>
<dbReference type="OrthoDB" id="9797747at2"/>
<dbReference type="PANTHER" id="PTHR33175:SF2">
    <property type="entry name" value="INTEGRATION HOST FACTOR SUBUNIT ALPHA"/>
    <property type="match status" value="1"/>
</dbReference>
<evidence type="ECO:0000256" key="3">
    <source>
        <dbReference type="ARBA" id="ARBA00022845"/>
    </source>
</evidence>
<evidence type="ECO:0000256" key="6">
    <source>
        <dbReference type="ARBA" id="ARBA00023163"/>
    </source>
</evidence>
<evidence type="ECO:0000256" key="10">
    <source>
        <dbReference type="RuleBase" id="RU004485"/>
    </source>
</evidence>
<dbReference type="NCBIfam" id="TIGR00987">
    <property type="entry name" value="himA"/>
    <property type="match status" value="1"/>
</dbReference>
<dbReference type="PRINTS" id="PR01727">
    <property type="entry name" value="DNABINDINGHU"/>
</dbReference>
<evidence type="ECO:0000256" key="1">
    <source>
        <dbReference type="ARBA" id="ARBA00010529"/>
    </source>
</evidence>
<dbReference type="Proteomes" id="UP000244880">
    <property type="component" value="Unassembled WGS sequence"/>
</dbReference>
<dbReference type="Pfam" id="PF00216">
    <property type="entry name" value="Bac_DNA_binding"/>
    <property type="match status" value="1"/>
</dbReference>
<keyword evidence="6 8" id="KW-0804">Transcription</keyword>
<evidence type="ECO:0000256" key="4">
    <source>
        <dbReference type="ARBA" id="ARBA00023015"/>
    </source>
</evidence>
<dbReference type="InterPro" id="IPR005684">
    <property type="entry name" value="IHF_alpha"/>
</dbReference>
<organism evidence="11 12">
    <name type="scientific">Ascidiaceihabitans donghaensis</name>
    <dbReference type="NCBI Taxonomy" id="1510460"/>
    <lineage>
        <taxon>Bacteria</taxon>
        <taxon>Pseudomonadati</taxon>
        <taxon>Pseudomonadota</taxon>
        <taxon>Alphaproteobacteria</taxon>
        <taxon>Rhodobacterales</taxon>
        <taxon>Paracoccaceae</taxon>
        <taxon>Ascidiaceihabitans</taxon>
    </lineage>
</organism>
<dbReference type="GO" id="GO:0009893">
    <property type="term" value="P:positive regulation of metabolic process"/>
    <property type="evidence" value="ECO:0007669"/>
    <property type="project" value="UniProtKB-ARBA"/>
</dbReference>
<protein>
    <recommendedName>
        <fullName evidence="2 8">Integration host factor subunit alpha</fullName>
        <shortName evidence="8">IHF-alpha</shortName>
    </recommendedName>
</protein>
<dbReference type="NCBIfam" id="NF001401">
    <property type="entry name" value="PRK00285.1"/>
    <property type="match status" value="1"/>
</dbReference>
<comment type="function">
    <text evidence="8 10">This protein is one of the two subunits of integration host factor, a specific DNA-binding protein that functions in genetic recombination as well as in transcriptional and translational control.</text>
</comment>
<gene>
    <name evidence="8 11" type="primary">ihfA</name>
    <name evidence="8" type="synonym">himA</name>
    <name evidence="11" type="ORF">ASD8599_02367</name>
</gene>
<dbReference type="PANTHER" id="PTHR33175">
    <property type="entry name" value="DNA-BINDING PROTEIN HU"/>
    <property type="match status" value="1"/>
</dbReference>
<dbReference type="SMART" id="SM00411">
    <property type="entry name" value="BHL"/>
    <property type="match status" value="1"/>
</dbReference>
<reference evidence="11 12" key="1">
    <citation type="submission" date="2018-03" db="EMBL/GenBank/DDBJ databases">
        <authorList>
            <person name="Keele B.F."/>
        </authorList>
    </citation>
    <scope>NUCLEOTIDE SEQUENCE [LARGE SCALE GENOMIC DNA]</scope>
    <source>
        <strain evidence="11 12">CECT 8599</strain>
    </source>
</reference>
<keyword evidence="4 8" id="KW-0805">Transcription regulation</keyword>
<evidence type="ECO:0000313" key="11">
    <source>
        <dbReference type="EMBL" id="SPH21616.1"/>
    </source>
</evidence>
<dbReference type="EMBL" id="OMOR01000001">
    <property type="protein sequence ID" value="SPH21616.1"/>
    <property type="molecule type" value="Genomic_DNA"/>
</dbReference>
<evidence type="ECO:0000256" key="8">
    <source>
        <dbReference type="HAMAP-Rule" id="MF_00380"/>
    </source>
</evidence>
<dbReference type="GO" id="GO:0006310">
    <property type="term" value="P:DNA recombination"/>
    <property type="evidence" value="ECO:0007669"/>
    <property type="project" value="UniProtKB-UniRule"/>
</dbReference>
<dbReference type="PROSITE" id="PS00045">
    <property type="entry name" value="HISTONE_LIKE"/>
    <property type="match status" value="1"/>
</dbReference>
<dbReference type="Gene3D" id="4.10.520.10">
    <property type="entry name" value="IHF-like DNA-binding proteins"/>
    <property type="match status" value="1"/>
</dbReference>
<dbReference type="InterPro" id="IPR000119">
    <property type="entry name" value="Hist_DNA-bd"/>
</dbReference>
<dbReference type="InterPro" id="IPR020816">
    <property type="entry name" value="Histone-like_DNA-bd_CS"/>
</dbReference>
<dbReference type="CDD" id="cd13835">
    <property type="entry name" value="IHF_A"/>
    <property type="match status" value="1"/>
</dbReference>
<dbReference type="GO" id="GO:0003677">
    <property type="term" value="F:DNA binding"/>
    <property type="evidence" value="ECO:0007669"/>
    <property type="project" value="UniProtKB-UniRule"/>
</dbReference>
<evidence type="ECO:0000256" key="7">
    <source>
        <dbReference type="ARBA" id="ARBA00023172"/>
    </source>
</evidence>
<dbReference type="RefSeq" id="WP_108828679.1">
    <property type="nucleotide sequence ID" value="NZ_OMOR01000001.1"/>
</dbReference>
<dbReference type="GO" id="GO:0030527">
    <property type="term" value="F:structural constituent of chromatin"/>
    <property type="evidence" value="ECO:0007669"/>
    <property type="project" value="InterPro"/>
</dbReference>
<evidence type="ECO:0000313" key="12">
    <source>
        <dbReference type="Proteomes" id="UP000244880"/>
    </source>
</evidence>
<keyword evidence="5 8" id="KW-0238">DNA-binding</keyword>
<dbReference type="InterPro" id="IPR010992">
    <property type="entry name" value="IHF-like_DNA-bd_dom_sf"/>
</dbReference>
<name>A0A2R8BF30_9RHOB</name>
<dbReference type="AlphaFoldDB" id="A0A2R8BF30"/>
<evidence type="ECO:0000256" key="2">
    <source>
        <dbReference type="ARBA" id="ARBA00018329"/>
    </source>
</evidence>
<dbReference type="GO" id="GO:0006355">
    <property type="term" value="P:regulation of DNA-templated transcription"/>
    <property type="evidence" value="ECO:0007669"/>
    <property type="project" value="UniProtKB-UniRule"/>
</dbReference>
<sequence length="100" mass="11102">MAEKTLTRMDLSEAVFREVGLSRNESATLVESVLDHMSDALVKGQQVKISSFGTFSVREKSARVGRNPKTGEEVPINPRRVLTFRPSHLMKDRVASGNKS</sequence>
<evidence type="ECO:0000256" key="5">
    <source>
        <dbReference type="ARBA" id="ARBA00023125"/>
    </source>
</evidence>
<dbReference type="SUPFAM" id="SSF47729">
    <property type="entry name" value="IHF-like DNA-binding proteins"/>
    <property type="match status" value="1"/>
</dbReference>
<comment type="subunit">
    <text evidence="8 10">Heterodimer of an alpha and a beta chain.</text>
</comment>
<dbReference type="HAMAP" id="MF_00380">
    <property type="entry name" value="IHF_alpha"/>
    <property type="match status" value="1"/>
</dbReference>
<comment type="similarity">
    <text evidence="1 8 9">Belongs to the bacterial histone-like protein family.</text>
</comment>
<dbReference type="GO" id="GO:0005829">
    <property type="term" value="C:cytosol"/>
    <property type="evidence" value="ECO:0007669"/>
    <property type="project" value="TreeGrafter"/>
</dbReference>
<keyword evidence="3 8" id="KW-0810">Translation regulation</keyword>
<evidence type="ECO:0000256" key="9">
    <source>
        <dbReference type="RuleBase" id="RU003939"/>
    </source>
</evidence>
<proteinExistence type="inferred from homology"/>